<reference evidence="1" key="1">
    <citation type="journal article" date="2014" name="Front. Microbiol.">
        <title>High frequency of phylogenetically diverse reductive dehalogenase-homologous genes in deep subseafloor sedimentary metagenomes.</title>
        <authorList>
            <person name="Kawai M."/>
            <person name="Futagami T."/>
            <person name="Toyoda A."/>
            <person name="Takaki Y."/>
            <person name="Nishi S."/>
            <person name="Hori S."/>
            <person name="Arai W."/>
            <person name="Tsubouchi T."/>
            <person name="Morono Y."/>
            <person name="Uchiyama I."/>
            <person name="Ito T."/>
            <person name="Fujiyama A."/>
            <person name="Inagaki F."/>
            <person name="Takami H."/>
        </authorList>
    </citation>
    <scope>NUCLEOTIDE SEQUENCE</scope>
    <source>
        <strain evidence="1">Expedition CK06-06</strain>
    </source>
</reference>
<evidence type="ECO:0000313" key="1">
    <source>
        <dbReference type="EMBL" id="GAI96156.1"/>
    </source>
</evidence>
<gene>
    <name evidence="1" type="ORF">S12H4_37056</name>
</gene>
<protein>
    <submittedName>
        <fullName evidence="1">Uncharacterized protein</fullName>
    </submittedName>
</protein>
<name>X1TXR0_9ZZZZ</name>
<dbReference type="AlphaFoldDB" id="X1TXR0"/>
<organism evidence="1">
    <name type="scientific">marine sediment metagenome</name>
    <dbReference type="NCBI Taxonomy" id="412755"/>
    <lineage>
        <taxon>unclassified sequences</taxon>
        <taxon>metagenomes</taxon>
        <taxon>ecological metagenomes</taxon>
    </lineage>
</organism>
<feature type="non-terminal residue" evidence="1">
    <location>
        <position position="223"/>
    </location>
</feature>
<sequence length="223" mass="26413">MFSFIEYVKDYAVHIFDRDFTQIILNELDTISDFVNYLKAKEDLVGTRKQIILVGGEQELLAFYLMNSRSFARLDEATMIVIDEGSWQNLQNDQKYKAKKEQDKISYGWDSIINRAHEGSSRYEIIARELARPNRFKRRYLSKVYFEAALQAHNDNKYDLFRRMLLADDVTYCFLFQDDPEPREHRKAMLQAICLIARGMHRQNRKVLGIATEKKIRPECSYD</sequence>
<accession>X1TXR0</accession>
<proteinExistence type="predicted"/>
<comment type="caution">
    <text evidence="1">The sequence shown here is derived from an EMBL/GenBank/DDBJ whole genome shotgun (WGS) entry which is preliminary data.</text>
</comment>
<dbReference type="EMBL" id="BARW01022150">
    <property type="protein sequence ID" value="GAI96156.1"/>
    <property type="molecule type" value="Genomic_DNA"/>
</dbReference>